<evidence type="ECO:0000256" key="4">
    <source>
        <dbReference type="ARBA" id="ARBA00022892"/>
    </source>
</evidence>
<feature type="domain" description="Sec16 Sec23-binding" evidence="8">
    <location>
        <begin position="557"/>
        <end position="717"/>
    </location>
</feature>
<proteinExistence type="inferred from homology"/>
<dbReference type="GO" id="GO:0007030">
    <property type="term" value="P:Golgi organization"/>
    <property type="evidence" value="ECO:0007669"/>
    <property type="project" value="TreeGrafter"/>
</dbReference>
<evidence type="ECO:0000256" key="5">
    <source>
        <dbReference type="ARBA" id="ARBA00024687"/>
    </source>
</evidence>
<organism evidence="10 11">
    <name type="scientific">Absidia repens</name>
    <dbReference type="NCBI Taxonomy" id="90262"/>
    <lineage>
        <taxon>Eukaryota</taxon>
        <taxon>Fungi</taxon>
        <taxon>Fungi incertae sedis</taxon>
        <taxon>Mucoromycota</taxon>
        <taxon>Mucoromycotina</taxon>
        <taxon>Mucoromycetes</taxon>
        <taxon>Mucorales</taxon>
        <taxon>Cunninghamellaceae</taxon>
        <taxon>Absidia</taxon>
    </lineage>
</organism>
<feature type="region of interest" description="Disordered" evidence="7">
    <location>
        <begin position="281"/>
        <end position="347"/>
    </location>
</feature>
<dbReference type="PANTHER" id="PTHR13402">
    <property type="entry name" value="RGPR-RELATED"/>
    <property type="match status" value="1"/>
</dbReference>
<protein>
    <recommendedName>
        <fullName evidence="6">Protein transport protein sec16</fullName>
    </recommendedName>
</protein>
<comment type="caution">
    <text evidence="10">The sequence shown here is derived from an EMBL/GenBank/DDBJ whole genome shotgun (WGS) entry which is preliminary data.</text>
</comment>
<accession>A0A1X2I5G4</accession>
<evidence type="ECO:0000256" key="7">
    <source>
        <dbReference type="SAM" id="MobiDB-lite"/>
    </source>
</evidence>
<comment type="subcellular location">
    <subcellularLocation>
        <location evidence="6">Endoplasmic reticulum membrane</location>
    </subcellularLocation>
</comment>
<comment type="similarity">
    <text evidence="1 6">Belongs to the SEC16 family.</text>
</comment>
<dbReference type="Pfam" id="PF12932">
    <property type="entry name" value="Sec16"/>
    <property type="match status" value="1"/>
</dbReference>
<keyword evidence="11" id="KW-1185">Reference proteome</keyword>
<name>A0A1X2I5G4_9FUNG</name>
<keyword evidence="6" id="KW-0653">Protein transport</keyword>
<dbReference type="AlphaFoldDB" id="A0A1X2I5G4"/>
<dbReference type="Proteomes" id="UP000193560">
    <property type="component" value="Unassembled WGS sequence"/>
</dbReference>
<dbReference type="GO" id="GO:0006914">
    <property type="term" value="P:autophagy"/>
    <property type="evidence" value="ECO:0007669"/>
    <property type="project" value="UniProtKB-KW"/>
</dbReference>
<dbReference type="GO" id="GO:0070973">
    <property type="term" value="P:protein localization to endoplasmic reticulum exit site"/>
    <property type="evidence" value="ECO:0007669"/>
    <property type="project" value="TreeGrafter"/>
</dbReference>
<dbReference type="Pfam" id="PF12931">
    <property type="entry name" value="TPR_Sec16"/>
    <property type="match status" value="1"/>
</dbReference>
<dbReference type="OrthoDB" id="8918678at2759"/>
<feature type="compositionally biased region" description="Polar residues" evidence="7">
    <location>
        <begin position="281"/>
        <end position="296"/>
    </location>
</feature>
<comment type="function">
    <text evidence="5 6">Involved in the initiation of assembly of the COPII coat required for the formation of transport vesicles from the endoplasmic reticulum (ER) and the selection of cargo molecules. Also involved in autophagy.</text>
</comment>
<evidence type="ECO:0000259" key="8">
    <source>
        <dbReference type="Pfam" id="PF12931"/>
    </source>
</evidence>
<keyword evidence="6" id="KW-0472">Membrane</keyword>
<dbReference type="GO" id="GO:0005789">
    <property type="term" value="C:endoplasmic reticulum membrane"/>
    <property type="evidence" value="ECO:0007669"/>
    <property type="project" value="UniProtKB-SubCell"/>
</dbReference>
<dbReference type="PANTHER" id="PTHR13402:SF6">
    <property type="entry name" value="SECRETORY 16, ISOFORM I"/>
    <property type="match status" value="1"/>
</dbReference>
<evidence type="ECO:0000313" key="10">
    <source>
        <dbReference type="EMBL" id="ORZ09596.1"/>
    </source>
</evidence>
<sequence>MAQDQPVVANAITQNEELNSQGTGLLEQVNKGDGNTTNGVLLGLDNKDAVSLSTDIPQTAVANQKWDQVDMDSQNEVLPASQTGDQQSALHSDSIDVVKGLGDDLDDLILGDTRQSNQAPPSTAASTFTQNIYNPISRTTTPQLPTEPTITCFNPSCQTVNKSSSKFCEECGTPFVTNGSRAPTPAIPTSQQVAPAPAATPVYDPSLYSPTYSPSIPENQYSPAATSTSVYEPQQQQQQQQQHHIGSIHQSAQIYNTQTATPVYNEPQPYISRTVTPVYNPLSSSTPGRDSSIYSAQQSQPVYPSTTTSTSVYDPSSYYGTNNNTTPVPPPIANQQQPYSSDPYVATATTAPPISATVQQPPVDQDPLQRYKGCPLVQFGFGGKLCMMFPRADMQYGYGGGVSAKKSPGAIQIKMMKDIASVSSTVGDDSNQLSYLQSFIGPVLLDPDYSTKNKKKQVITYMEQRILEMENTPMTTNGPSDAGVRVLLWKIVKLMIEQDGLPESDTTNMAILGLLQPQKTTAVEDVNNFSVPAYGGTEQVQNGDQDVNVSEVVLDKLQDYLSVGDRRGAVNYAIQEDLWSHALIISSCVDRDLWQSVVRGFTQRDLAAPPGGRLTRNYHHVDGNRQGLRVLYALFSGLGASSMSEFFVSNNQPQHTMGDNADGPGLNPSLPLRNDELAKWQETLGLMYANRTTKDFEAMTALGDILKNQGWINASHIW</sequence>
<gene>
    <name evidence="10" type="ORF">BCR42DRAFT_120375</name>
</gene>
<reference evidence="10 11" key="1">
    <citation type="submission" date="2016-07" db="EMBL/GenBank/DDBJ databases">
        <title>Pervasive Adenine N6-methylation of Active Genes in Fungi.</title>
        <authorList>
            <consortium name="DOE Joint Genome Institute"/>
            <person name="Mondo S.J."/>
            <person name="Dannebaum R.O."/>
            <person name="Kuo R.C."/>
            <person name="Labutti K."/>
            <person name="Haridas S."/>
            <person name="Kuo A."/>
            <person name="Salamov A."/>
            <person name="Ahrendt S.R."/>
            <person name="Lipzen A."/>
            <person name="Sullivan W."/>
            <person name="Andreopoulos W.B."/>
            <person name="Clum A."/>
            <person name="Lindquist E."/>
            <person name="Daum C."/>
            <person name="Ramamoorthy G.K."/>
            <person name="Gryganskyi A."/>
            <person name="Culley D."/>
            <person name="Magnuson J.K."/>
            <person name="James T.Y."/>
            <person name="O'Malley M.A."/>
            <person name="Stajich J.E."/>
            <person name="Spatafora J.W."/>
            <person name="Visel A."/>
            <person name="Grigoriev I.V."/>
        </authorList>
    </citation>
    <scope>NUCLEOTIDE SEQUENCE [LARGE SCALE GENOMIC DNA]</scope>
    <source>
        <strain evidence="10 11">NRRL 1336</strain>
    </source>
</reference>
<dbReference type="GO" id="GO:0012507">
    <property type="term" value="C:ER to Golgi transport vesicle membrane"/>
    <property type="evidence" value="ECO:0007669"/>
    <property type="project" value="TreeGrafter"/>
</dbReference>
<evidence type="ECO:0000313" key="11">
    <source>
        <dbReference type="Proteomes" id="UP000193560"/>
    </source>
</evidence>
<evidence type="ECO:0000256" key="3">
    <source>
        <dbReference type="ARBA" id="ARBA00022824"/>
    </source>
</evidence>
<dbReference type="GO" id="GO:0015031">
    <property type="term" value="P:protein transport"/>
    <property type="evidence" value="ECO:0007669"/>
    <property type="project" value="UniProtKB-KW"/>
</dbReference>
<dbReference type="InterPro" id="IPR024298">
    <property type="entry name" value="Sec16_Sec23-bd"/>
</dbReference>
<feature type="compositionally biased region" description="Low complexity" evidence="7">
    <location>
        <begin position="297"/>
        <end position="326"/>
    </location>
</feature>
<evidence type="ECO:0000256" key="2">
    <source>
        <dbReference type="ARBA" id="ARBA00022448"/>
    </source>
</evidence>
<dbReference type="EMBL" id="MCGE01000027">
    <property type="protein sequence ID" value="ORZ09596.1"/>
    <property type="molecule type" value="Genomic_DNA"/>
</dbReference>
<dbReference type="GO" id="GO:0016192">
    <property type="term" value="P:vesicle-mediated transport"/>
    <property type="evidence" value="ECO:0007669"/>
    <property type="project" value="UniProtKB-KW"/>
</dbReference>
<feature type="region of interest" description="Disordered" evidence="7">
    <location>
        <begin position="209"/>
        <end position="249"/>
    </location>
</feature>
<keyword evidence="4 6" id="KW-0931">ER-Golgi transport</keyword>
<keyword evidence="3 6" id="KW-0256">Endoplasmic reticulum</keyword>
<dbReference type="STRING" id="90262.A0A1X2I5G4"/>
<dbReference type="GO" id="GO:0070971">
    <property type="term" value="C:endoplasmic reticulum exit site"/>
    <property type="evidence" value="ECO:0007669"/>
    <property type="project" value="TreeGrafter"/>
</dbReference>
<keyword evidence="2 6" id="KW-0813">Transport</keyword>
<evidence type="ECO:0000259" key="9">
    <source>
        <dbReference type="Pfam" id="PF12932"/>
    </source>
</evidence>
<evidence type="ECO:0000256" key="1">
    <source>
        <dbReference type="ARBA" id="ARBA00005927"/>
    </source>
</evidence>
<feature type="domain" description="Sec16 central conserved" evidence="9">
    <location>
        <begin position="374"/>
        <end position="500"/>
    </location>
</feature>
<keyword evidence="6" id="KW-0072">Autophagy</keyword>
<feature type="compositionally biased region" description="Polar residues" evidence="7">
    <location>
        <begin position="209"/>
        <end position="233"/>
    </location>
</feature>
<dbReference type="InterPro" id="IPR024340">
    <property type="entry name" value="Sec16_CCD"/>
</dbReference>
<evidence type="ECO:0000256" key="6">
    <source>
        <dbReference type="RuleBase" id="RU364101"/>
    </source>
</evidence>
<dbReference type="Gene3D" id="1.25.40.1030">
    <property type="match status" value="1"/>
</dbReference>